<dbReference type="GO" id="GO:0016887">
    <property type="term" value="F:ATP hydrolysis activity"/>
    <property type="evidence" value="ECO:0007669"/>
    <property type="project" value="InterPro"/>
</dbReference>
<gene>
    <name evidence="5" type="primary">ravA_5</name>
    <name evidence="5" type="ORF">V6x_41720</name>
</gene>
<dbReference type="InterPro" id="IPR027417">
    <property type="entry name" value="P-loop_NTPase"/>
</dbReference>
<keyword evidence="1" id="KW-0547">Nucleotide-binding</keyword>
<dbReference type="Proteomes" id="UP000320722">
    <property type="component" value="Chromosome"/>
</dbReference>
<dbReference type="PIRSF" id="PIRSF002849">
    <property type="entry name" value="AAA_ATPase_chaperone_MoxR_prd"/>
    <property type="match status" value="1"/>
</dbReference>
<dbReference type="SUPFAM" id="SSF52540">
    <property type="entry name" value="P-loop containing nucleoside triphosphate hydrolases"/>
    <property type="match status" value="1"/>
</dbReference>
<dbReference type="InterPro" id="IPR003593">
    <property type="entry name" value="AAA+_ATPase"/>
</dbReference>
<dbReference type="Gene3D" id="1.10.8.80">
    <property type="entry name" value="Magnesium chelatase subunit I, C-Terminal domain"/>
    <property type="match status" value="1"/>
</dbReference>
<dbReference type="PANTHER" id="PTHR42759">
    <property type="entry name" value="MOXR FAMILY PROTEIN"/>
    <property type="match status" value="1"/>
</dbReference>
<dbReference type="InterPro" id="IPR041628">
    <property type="entry name" value="ChlI/MoxR_AAA_lid"/>
</dbReference>
<sequence length="326" mass="36655">MASLLEKNIQMDLQQEYSRVDQLRDKLNQVLKGKADVIDNVIICLLSRGHLLLEDHPGLGKTMLAKALATLIGGRFARVQCTPDLLPSDITGFNIFNQKTHEFEFRQGPVFSDIMLADEINRATPRTQSALLEAMAERQVTVDAVRYQLSQDYFVIATQNPIDQHGTYPLPEAQLDRFSMKLSIGYPEENDEIRMLAAAIDQNNDVVAELEPVFGEQELLDMQRKIVAIPVAESVQRYLVQIGNVTRKHAQVSLGLSPRGLLTWQRVAQAHAFLQQRNYVIPDDLLETALPVLSVRLGVDQSENRALIDEILKSVKLPEYTLPSSN</sequence>
<evidence type="ECO:0000256" key="3">
    <source>
        <dbReference type="ARBA" id="ARBA00061607"/>
    </source>
</evidence>
<protein>
    <submittedName>
        <fullName evidence="5">ATPase RavA</fullName>
    </submittedName>
</protein>
<dbReference type="RefSeq" id="WP_232104871.1">
    <property type="nucleotide sequence ID" value="NZ_CP036347.1"/>
</dbReference>
<dbReference type="Pfam" id="PF17863">
    <property type="entry name" value="AAA_lid_2"/>
    <property type="match status" value="1"/>
</dbReference>
<dbReference type="AlphaFoldDB" id="A0A517WGR6"/>
<dbReference type="EMBL" id="CP036347">
    <property type="protein sequence ID" value="QDU04444.1"/>
    <property type="molecule type" value="Genomic_DNA"/>
</dbReference>
<dbReference type="PANTHER" id="PTHR42759:SF5">
    <property type="entry name" value="METHANOL DEHYDROGENASE REGULATOR"/>
    <property type="match status" value="1"/>
</dbReference>
<evidence type="ECO:0000256" key="2">
    <source>
        <dbReference type="ARBA" id="ARBA00022840"/>
    </source>
</evidence>
<dbReference type="InterPro" id="IPR011703">
    <property type="entry name" value="ATPase_AAA-3"/>
</dbReference>
<dbReference type="Pfam" id="PF07726">
    <property type="entry name" value="AAA_3"/>
    <property type="match status" value="1"/>
</dbReference>
<evidence type="ECO:0000313" key="6">
    <source>
        <dbReference type="Proteomes" id="UP000320722"/>
    </source>
</evidence>
<dbReference type="CDD" id="cd00009">
    <property type="entry name" value="AAA"/>
    <property type="match status" value="1"/>
</dbReference>
<evidence type="ECO:0000259" key="4">
    <source>
        <dbReference type="SMART" id="SM00382"/>
    </source>
</evidence>
<reference evidence="5 6" key="1">
    <citation type="submission" date="2019-02" db="EMBL/GenBank/DDBJ databases">
        <title>Deep-cultivation of Planctomycetes and their phenomic and genomic characterization uncovers novel biology.</title>
        <authorList>
            <person name="Wiegand S."/>
            <person name="Jogler M."/>
            <person name="Boedeker C."/>
            <person name="Pinto D."/>
            <person name="Vollmers J."/>
            <person name="Rivas-Marin E."/>
            <person name="Kohn T."/>
            <person name="Peeters S.H."/>
            <person name="Heuer A."/>
            <person name="Rast P."/>
            <person name="Oberbeckmann S."/>
            <person name="Bunk B."/>
            <person name="Jeske O."/>
            <person name="Meyerdierks A."/>
            <person name="Storesund J.E."/>
            <person name="Kallscheuer N."/>
            <person name="Luecker S."/>
            <person name="Lage O.M."/>
            <person name="Pohl T."/>
            <person name="Merkel B.J."/>
            <person name="Hornburger P."/>
            <person name="Mueller R.-W."/>
            <person name="Bruemmer F."/>
            <person name="Labrenz M."/>
            <person name="Spormann A.M."/>
            <person name="Op den Camp H."/>
            <person name="Overmann J."/>
            <person name="Amann R."/>
            <person name="Jetten M.S.M."/>
            <person name="Mascher T."/>
            <person name="Medema M.H."/>
            <person name="Devos D.P."/>
            <person name="Kaster A.-K."/>
            <person name="Ovreas L."/>
            <person name="Rohde M."/>
            <person name="Galperin M.Y."/>
            <person name="Jogler C."/>
        </authorList>
    </citation>
    <scope>NUCLEOTIDE SEQUENCE [LARGE SCALE GENOMIC DNA]</scope>
    <source>
        <strain evidence="5 6">V6</strain>
    </source>
</reference>
<dbReference type="Gene3D" id="3.40.50.300">
    <property type="entry name" value="P-loop containing nucleotide triphosphate hydrolases"/>
    <property type="match status" value="1"/>
</dbReference>
<proteinExistence type="inferred from homology"/>
<dbReference type="FunFam" id="3.40.50.300:FF:000640">
    <property type="entry name" value="MoxR family ATPase"/>
    <property type="match status" value="1"/>
</dbReference>
<dbReference type="SMART" id="SM00382">
    <property type="entry name" value="AAA"/>
    <property type="match status" value="1"/>
</dbReference>
<keyword evidence="2" id="KW-0067">ATP-binding</keyword>
<name>A0A517WGR6_9PLAN</name>
<dbReference type="GO" id="GO:0005524">
    <property type="term" value="F:ATP binding"/>
    <property type="evidence" value="ECO:0007669"/>
    <property type="project" value="UniProtKB-KW"/>
</dbReference>
<evidence type="ECO:0000313" key="5">
    <source>
        <dbReference type="EMBL" id="QDU04444.1"/>
    </source>
</evidence>
<organism evidence="5 6">
    <name type="scientific">Gimesia chilikensis</name>
    <dbReference type="NCBI Taxonomy" id="2605989"/>
    <lineage>
        <taxon>Bacteria</taxon>
        <taxon>Pseudomonadati</taxon>
        <taxon>Planctomycetota</taxon>
        <taxon>Planctomycetia</taxon>
        <taxon>Planctomycetales</taxon>
        <taxon>Planctomycetaceae</taxon>
        <taxon>Gimesia</taxon>
    </lineage>
</organism>
<dbReference type="InterPro" id="IPR050764">
    <property type="entry name" value="CbbQ/NirQ/NorQ/GpvN"/>
</dbReference>
<feature type="domain" description="AAA+ ATPase" evidence="4">
    <location>
        <begin position="47"/>
        <end position="188"/>
    </location>
</feature>
<comment type="similarity">
    <text evidence="3">Belongs to the MoxR family.</text>
</comment>
<accession>A0A517WGR6</accession>
<evidence type="ECO:0000256" key="1">
    <source>
        <dbReference type="ARBA" id="ARBA00022741"/>
    </source>
</evidence>